<dbReference type="EMBL" id="BMUU01000005">
    <property type="protein sequence ID" value="GGY37698.1"/>
    <property type="molecule type" value="Genomic_DNA"/>
</dbReference>
<feature type="compositionally biased region" description="Low complexity" evidence="1">
    <location>
        <begin position="13"/>
        <end position="32"/>
    </location>
</feature>
<reference evidence="3" key="1">
    <citation type="journal article" date="2019" name="Int. J. Syst. Evol. Microbiol.">
        <title>The Global Catalogue of Microorganisms (GCM) 10K type strain sequencing project: providing services to taxonomists for standard genome sequencing and annotation.</title>
        <authorList>
            <consortium name="The Broad Institute Genomics Platform"/>
            <consortium name="The Broad Institute Genome Sequencing Center for Infectious Disease"/>
            <person name="Wu L."/>
            <person name="Ma J."/>
        </authorList>
    </citation>
    <scope>NUCLEOTIDE SEQUENCE [LARGE SCALE GENOMIC DNA]</scope>
    <source>
        <strain evidence="3">JCM 4594</strain>
    </source>
</reference>
<dbReference type="Gene3D" id="3.10.490.10">
    <property type="entry name" value="Gamma-glutamyl cyclotransferase-like"/>
    <property type="match status" value="1"/>
</dbReference>
<comment type="caution">
    <text evidence="2">The sequence shown here is derived from an EMBL/GenBank/DDBJ whole genome shotgun (WGS) entry which is preliminary data.</text>
</comment>
<evidence type="ECO:0008006" key="4">
    <source>
        <dbReference type="Google" id="ProtNLM"/>
    </source>
</evidence>
<feature type="region of interest" description="Disordered" evidence="1">
    <location>
        <begin position="1"/>
        <end position="38"/>
    </location>
</feature>
<sequence length="243" mass="25960">MEDSTPDRRPVTSDNPGSDTPGPDGSGPDDSGGPNGSGSDGLIWYASYGSNMHLDRLAHYIDGGRPEGATRSYPGCRDRRPPARSVPVELPGALYFATRSPVWRGGRAFYDPGADGLVYARAHLVTVGQFADIAAQEMYREPGSDLDLSEVLGTGRSALGPGRYETLVHGGRLDGRPVLTFTAPWRMDEVPWTAPSAAYLRHLAEGLLETGAWDESTVTAYLAGRPGTAGLWTERAVANLLTE</sequence>
<feature type="compositionally biased region" description="Basic and acidic residues" evidence="1">
    <location>
        <begin position="1"/>
        <end position="11"/>
    </location>
</feature>
<protein>
    <recommendedName>
        <fullName evidence="4">Histone deacetylase</fullName>
    </recommendedName>
</protein>
<dbReference type="Proteomes" id="UP000600946">
    <property type="component" value="Unassembled WGS sequence"/>
</dbReference>
<evidence type="ECO:0000313" key="3">
    <source>
        <dbReference type="Proteomes" id="UP000600946"/>
    </source>
</evidence>
<accession>A0ABQ3A9D6</accession>
<keyword evidence="3" id="KW-1185">Reference proteome</keyword>
<evidence type="ECO:0000313" key="2">
    <source>
        <dbReference type="EMBL" id="GGY37698.1"/>
    </source>
</evidence>
<proteinExistence type="predicted"/>
<evidence type="ECO:0000256" key="1">
    <source>
        <dbReference type="SAM" id="MobiDB-lite"/>
    </source>
</evidence>
<name>A0ABQ3A9D6_9ACTN</name>
<organism evidence="2 3">
    <name type="scientific">Streptomyces xanthochromogenes</name>
    <dbReference type="NCBI Taxonomy" id="67384"/>
    <lineage>
        <taxon>Bacteria</taxon>
        <taxon>Bacillati</taxon>
        <taxon>Actinomycetota</taxon>
        <taxon>Actinomycetes</taxon>
        <taxon>Kitasatosporales</taxon>
        <taxon>Streptomycetaceae</taxon>
        <taxon>Streptomyces</taxon>
    </lineage>
</organism>
<gene>
    <name evidence="2" type="ORF">GCM10010326_34630</name>
</gene>